<dbReference type="SUPFAM" id="SSF56784">
    <property type="entry name" value="HAD-like"/>
    <property type="match status" value="1"/>
</dbReference>
<dbReference type="GO" id="GO:0016787">
    <property type="term" value="F:hydrolase activity"/>
    <property type="evidence" value="ECO:0007669"/>
    <property type="project" value="UniProtKB-KW"/>
</dbReference>
<dbReference type="Gene3D" id="3.40.50.1000">
    <property type="entry name" value="HAD superfamily/HAD-like"/>
    <property type="match status" value="1"/>
</dbReference>
<dbReference type="PANTHER" id="PTHR43344:SF13">
    <property type="entry name" value="PHOSPHATASE RV3661-RELATED"/>
    <property type="match status" value="1"/>
</dbReference>
<dbReference type="Gene3D" id="1.20.1440.100">
    <property type="entry name" value="SG protein - dephosphorylation function"/>
    <property type="match status" value="1"/>
</dbReference>
<evidence type="ECO:0000313" key="5">
    <source>
        <dbReference type="Proteomes" id="UP000518288"/>
    </source>
</evidence>
<dbReference type="Pfam" id="PF12710">
    <property type="entry name" value="HAD"/>
    <property type="match status" value="1"/>
</dbReference>
<dbReference type="InterPro" id="IPR050582">
    <property type="entry name" value="HAD-like_SerB"/>
</dbReference>
<dbReference type="InterPro" id="IPR036412">
    <property type="entry name" value="HAD-like_sf"/>
</dbReference>
<evidence type="ECO:0000256" key="2">
    <source>
        <dbReference type="ARBA" id="ARBA00022801"/>
    </source>
</evidence>
<dbReference type="InterPro" id="IPR006385">
    <property type="entry name" value="HAD_hydro_SerB1"/>
</dbReference>
<evidence type="ECO:0000256" key="3">
    <source>
        <dbReference type="ARBA" id="ARBA00022842"/>
    </source>
</evidence>
<dbReference type="NCBIfam" id="TIGR01490">
    <property type="entry name" value="HAD-SF-IB-hyp1"/>
    <property type="match status" value="1"/>
</dbReference>
<dbReference type="InterPro" id="IPR023214">
    <property type="entry name" value="HAD_sf"/>
</dbReference>
<protein>
    <submittedName>
        <fullName evidence="4">HAD superfamily hydrolase (TIGR01490 family)</fullName>
    </submittedName>
</protein>
<name>A0A7Y9U7S3_9BURK</name>
<organism evidence="4 5">
    <name type="scientific">Sphaerotilus montanus</name>
    <dbReference type="NCBI Taxonomy" id="522889"/>
    <lineage>
        <taxon>Bacteria</taxon>
        <taxon>Pseudomonadati</taxon>
        <taxon>Pseudomonadota</taxon>
        <taxon>Betaproteobacteria</taxon>
        <taxon>Burkholderiales</taxon>
        <taxon>Sphaerotilaceae</taxon>
        <taxon>Sphaerotilus</taxon>
    </lineage>
</organism>
<evidence type="ECO:0000313" key="4">
    <source>
        <dbReference type="EMBL" id="NYG34107.1"/>
    </source>
</evidence>
<evidence type="ECO:0000256" key="1">
    <source>
        <dbReference type="ARBA" id="ARBA00022723"/>
    </source>
</evidence>
<dbReference type="EMBL" id="JACCFH010000001">
    <property type="protein sequence ID" value="NYG34107.1"/>
    <property type="molecule type" value="Genomic_DNA"/>
</dbReference>
<dbReference type="GO" id="GO:0046872">
    <property type="term" value="F:metal ion binding"/>
    <property type="evidence" value="ECO:0007669"/>
    <property type="project" value="UniProtKB-KW"/>
</dbReference>
<gene>
    <name evidence="4" type="ORF">BDD16_003093</name>
</gene>
<keyword evidence="5" id="KW-1185">Reference proteome</keyword>
<keyword evidence="1" id="KW-0479">Metal-binding</keyword>
<dbReference type="RefSeq" id="WP_246332569.1">
    <property type="nucleotide sequence ID" value="NZ_JACCFH010000001.1"/>
</dbReference>
<dbReference type="AlphaFoldDB" id="A0A7Y9U7S3"/>
<dbReference type="NCBIfam" id="TIGR01488">
    <property type="entry name" value="HAD-SF-IB"/>
    <property type="match status" value="1"/>
</dbReference>
<keyword evidence="2 4" id="KW-0378">Hydrolase</keyword>
<sequence length="224" mass="24748">MLQIALFDLDHTLIPFDTGLAWTDFLIARGVFDDAVRVTYLDHCRQYAAGTLDIREMQRANVGALREVPPADVARWIDDFREHLRPRVPAATRALVDGHCARGDLCAIVTATPRFLAEPLAALFEVPHLLASESAVDARGHRTGEVEGEPCYRAHKIDHVQRWLAARGHSLQTVGRSWFYSDSANDLPLLQVVSDPVAVAPDARLRAHALAQGWPVIDPSPHCG</sequence>
<keyword evidence="3" id="KW-0460">Magnesium</keyword>
<proteinExistence type="predicted"/>
<reference evidence="4 5" key="1">
    <citation type="submission" date="2020-07" db="EMBL/GenBank/DDBJ databases">
        <title>Genomic Encyclopedia of Archaeal and Bacterial Type Strains, Phase II (KMG-II): from individual species to whole genera.</title>
        <authorList>
            <person name="Goeker M."/>
        </authorList>
    </citation>
    <scope>NUCLEOTIDE SEQUENCE [LARGE SCALE GENOMIC DNA]</scope>
    <source>
        <strain evidence="4 5">DSM 21226</strain>
    </source>
</reference>
<comment type="caution">
    <text evidence="4">The sequence shown here is derived from an EMBL/GenBank/DDBJ whole genome shotgun (WGS) entry which is preliminary data.</text>
</comment>
<dbReference type="Proteomes" id="UP000518288">
    <property type="component" value="Unassembled WGS sequence"/>
</dbReference>
<dbReference type="PANTHER" id="PTHR43344">
    <property type="entry name" value="PHOSPHOSERINE PHOSPHATASE"/>
    <property type="match status" value="1"/>
</dbReference>
<accession>A0A7Y9U7S3</accession>